<evidence type="ECO:0000313" key="5">
    <source>
        <dbReference type="Proteomes" id="UP001438953"/>
    </source>
</evidence>
<dbReference type="PRINTS" id="PR00080">
    <property type="entry name" value="SDRFAMILY"/>
</dbReference>
<evidence type="ECO:0000313" key="4">
    <source>
        <dbReference type="EMBL" id="MER5173056.1"/>
    </source>
</evidence>
<dbReference type="Proteomes" id="UP001438953">
    <property type="component" value="Unassembled WGS sequence"/>
</dbReference>
<dbReference type="EMBL" id="JAYWLC010000014">
    <property type="protein sequence ID" value="MER5173056.1"/>
    <property type="molecule type" value="Genomic_DNA"/>
</dbReference>
<gene>
    <name evidence="4" type="ORF">VSX56_14885</name>
</gene>
<dbReference type="SMART" id="SM01007">
    <property type="entry name" value="Aldolase_II"/>
    <property type="match status" value="1"/>
</dbReference>
<dbReference type="NCBIfam" id="TIGR02632">
    <property type="entry name" value="RhaD_aldol-ADH"/>
    <property type="match status" value="1"/>
</dbReference>
<organism evidence="4 5">
    <name type="scientific">Thioclava kandeliae</name>
    <dbReference type="NCBI Taxonomy" id="3070818"/>
    <lineage>
        <taxon>Bacteria</taxon>
        <taxon>Pseudomonadati</taxon>
        <taxon>Pseudomonadota</taxon>
        <taxon>Alphaproteobacteria</taxon>
        <taxon>Rhodobacterales</taxon>
        <taxon>Paracoccaceae</taxon>
        <taxon>Thioclava</taxon>
    </lineage>
</organism>
<dbReference type="InterPro" id="IPR036291">
    <property type="entry name" value="NAD(P)-bd_dom_sf"/>
</dbReference>
<dbReference type="SUPFAM" id="SSF53639">
    <property type="entry name" value="AraD/HMP-PK domain-like"/>
    <property type="match status" value="1"/>
</dbReference>
<dbReference type="PANTHER" id="PTHR43669">
    <property type="entry name" value="5-KETO-D-GLUCONATE 5-REDUCTASE"/>
    <property type="match status" value="1"/>
</dbReference>
<keyword evidence="2" id="KW-0560">Oxidoreductase</keyword>
<proteinExistence type="inferred from homology"/>
<dbReference type="InterPro" id="IPR036409">
    <property type="entry name" value="Aldolase_II/adducin_N_sf"/>
</dbReference>
<protein>
    <submittedName>
        <fullName evidence="4">Bifunctional rhamnulose-1-phosphate aldolase/short-chain dehydrogenase</fullName>
    </submittedName>
</protein>
<evidence type="ECO:0000256" key="2">
    <source>
        <dbReference type="ARBA" id="ARBA00023002"/>
    </source>
</evidence>
<evidence type="ECO:0000259" key="3">
    <source>
        <dbReference type="SMART" id="SM01007"/>
    </source>
</evidence>
<dbReference type="Pfam" id="PF13561">
    <property type="entry name" value="adh_short_C2"/>
    <property type="match status" value="1"/>
</dbReference>
<reference evidence="4 5" key="1">
    <citation type="submission" date="2024-06" db="EMBL/GenBank/DDBJ databases">
        <title>Thioclava kandeliae sp. nov. from a rhizosphere soil sample of Kandelia candel in a mangrove.</title>
        <authorList>
            <person name="Mu T."/>
        </authorList>
    </citation>
    <scope>NUCLEOTIDE SEQUENCE [LARGE SCALE GENOMIC DNA]</scope>
    <source>
        <strain evidence="4 5">CPCC 100088</strain>
    </source>
</reference>
<dbReference type="PRINTS" id="PR00081">
    <property type="entry name" value="GDHRDH"/>
</dbReference>
<sequence length="702" mass="75929">MTTVDQRLHARLQSLWDDAMAATMSEPEKLLYRSNLLGSDKRITNYGGGNTSAKVMQPDPLSGKEVEVLWVKGSGGDVGSIRMDGFATLYMDKLRSLKGKYRGLAHEDEMVGYLPHCTFNLNPRAASIDTPLHAYVPKKHVDHMHPDAIIAIAASVNSKELTAEIFGDEIGWLPWKKPGYELGLWLEKFCLENPEAKGVVLESHGLFTWDDDAKACYELTLEIINRAMDYFATETKGVAGFGGPVHESLDPAARRGVAARLMPAIRGMVSGQQPMVGHFNDSEAVLEFVNARDMRDLAALGTSCPDHFLRTKIRPLVVDFVPAENNLEAVMAGLPDQIAAYREDYAAYYERCKHPDSPALRDPNAVVYLVPGVGMITFAKDKATARIAGEFYVNAINVMRGASTVSTYCGLPEQEAFDIEYWLLEEAKLQRMPKPKSLAGRVALVTGGAGGIGTATAERYLREGACVMLADIDGGALASTVKMLAQAHSADVVRTVEMNVTDEGAVARAYEAIAVEFGGIDILVSNAGIASSAPIEETTLELWNRNMSILSTGYFLVSRAAFGVMRAQDMGGAIVFVASKNGLAASPNASAYCTAKASEIHLARCLALEGAEAGIRVNVVNPDAVLKGSKIWSGEWLDQRASTYGTDKGGLEEMYRARSMLKRSVLPEDIAEAAYFLASDASAKSTGNIINVDAGNKEAFTR</sequence>
<dbReference type="InterPro" id="IPR002347">
    <property type="entry name" value="SDR_fam"/>
</dbReference>
<dbReference type="SUPFAM" id="SSF51735">
    <property type="entry name" value="NAD(P)-binding Rossmann-fold domains"/>
    <property type="match status" value="1"/>
</dbReference>
<comment type="caution">
    <text evidence="4">The sequence shown here is derived from an EMBL/GenBank/DDBJ whole genome shotgun (WGS) entry which is preliminary data.</text>
</comment>
<name>A0ABV1SKE8_9RHOB</name>
<dbReference type="PANTHER" id="PTHR43669:SF8">
    <property type="entry name" value="SHORT-CHAIN TYPE DEHYDROGENASE_REDUCTASE-RELATED"/>
    <property type="match status" value="1"/>
</dbReference>
<dbReference type="NCBIfam" id="NF006189">
    <property type="entry name" value="PRK08324.1-3"/>
    <property type="match status" value="1"/>
</dbReference>
<dbReference type="InterPro" id="IPR013454">
    <property type="entry name" value="Bifunc_RhaD/ADH"/>
</dbReference>
<evidence type="ECO:0000256" key="1">
    <source>
        <dbReference type="ARBA" id="ARBA00006484"/>
    </source>
</evidence>
<dbReference type="Pfam" id="PF00596">
    <property type="entry name" value="Aldolase_II"/>
    <property type="match status" value="1"/>
</dbReference>
<dbReference type="RefSeq" id="WP_350938260.1">
    <property type="nucleotide sequence ID" value="NZ_JAYWLC010000014.1"/>
</dbReference>
<dbReference type="InterPro" id="IPR001303">
    <property type="entry name" value="Aldolase_II/adducin_N"/>
</dbReference>
<comment type="similarity">
    <text evidence="1">Belongs to the short-chain dehydrogenases/reductases (SDR) family.</text>
</comment>
<feature type="domain" description="Class II aldolase/adducin N-terminal" evidence="3">
    <location>
        <begin position="29"/>
        <end position="231"/>
    </location>
</feature>
<keyword evidence="5" id="KW-1185">Reference proteome</keyword>
<dbReference type="Gene3D" id="3.40.225.10">
    <property type="entry name" value="Class II aldolase/adducin N-terminal domain"/>
    <property type="match status" value="1"/>
</dbReference>
<accession>A0ABV1SKE8</accession>
<dbReference type="Gene3D" id="3.40.50.720">
    <property type="entry name" value="NAD(P)-binding Rossmann-like Domain"/>
    <property type="match status" value="1"/>
</dbReference>